<keyword evidence="3" id="KW-0560">Oxidoreductase</keyword>
<dbReference type="Pfam" id="PF00248">
    <property type="entry name" value="Aldo_ket_red"/>
    <property type="match status" value="1"/>
</dbReference>
<keyword evidence="2" id="KW-0521">NADP</keyword>
<dbReference type="InterPro" id="IPR023210">
    <property type="entry name" value="NADP_OxRdtase_dom"/>
</dbReference>
<protein>
    <recommendedName>
        <fullName evidence="4">NADP-dependent oxidoreductase domain-containing protein</fullName>
    </recommendedName>
</protein>
<keyword evidence="6" id="KW-1185">Reference proteome</keyword>
<organism evidence="5 6">
    <name type="scientific">Lepraria finkii</name>
    <dbReference type="NCBI Taxonomy" id="1340010"/>
    <lineage>
        <taxon>Eukaryota</taxon>
        <taxon>Fungi</taxon>
        <taxon>Dikarya</taxon>
        <taxon>Ascomycota</taxon>
        <taxon>Pezizomycotina</taxon>
        <taxon>Lecanoromycetes</taxon>
        <taxon>OSLEUM clade</taxon>
        <taxon>Lecanoromycetidae</taxon>
        <taxon>Lecanorales</taxon>
        <taxon>Lecanorineae</taxon>
        <taxon>Stereocaulaceae</taxon>
        <taxon>Lepraria</taxon>
    </lineage>
</organism>
<sequence length="110" mass="12121">MATLNTKLLLNTSADIPAVGFGTLQDKDAQEDVVTEALKAGYRHIDTARIYGTKPTVGNTIKKSGIPRSEIFITTKLWKNSYHPDDVAPALDDATLKDLDTEYLDLCLMH</sequence>
<dbReference type="InterPro" id="IPR020471">
    <property type="entry name" value="AKR"/>
</dbReference>
<evidence type="ECO:0000256" key="1">
    <source>
        <dbReference type="ARBA" id="ARBA00007905"/>
    </source>
</evidence>
<feature type="domain" description="NADP-dependent oxidoreductase" evidence="4">
    <location>
        <begin position="25"/>
        <end position="110"/>
    </location>
</feature>
<name>A0ABR4B596_9LECA</name>
<comment type="caution">
    <text evidence="5">The sequence shown here is derived from an EMBL/GenBank/DDBJ whole genome shotgun (WGS) entry which is preliminary data.</text>
</comment>
<comment type="similarity">
    <text evidence="1">Belongs to the aldo/keto reductase family.</text>
</comment>
<dbReference type="InterPro" id="IPR036812">
    <property type="entry name" value="NAD(P)_OxRdtase_dom_sf"/>
</dbReference>
<dbReference type="Gene3D" id="3.20.20.100">
    <property type="entry name" value="NADP-dependent oxidoreductase domain"/>
    <property type="match status" value="1"/>
</dbReference>
<evidence type="ECO:0000313" key="6">
    <source>
        <dbReference type="Proteomes" id="UP001590951"/>
    </source>
</evidence>
<dbReference type="PANTHER" id="PTHR43827:SF3">
    <property type="entry name" value="NADP-DEPENDENT OXIDOREDUCTASE DOMAIN-CONTAINING PROTEIN"/>
    <property type="match status" value="1"/>
</dbReference>
<accession>A0ABR4B596</accession>
<reference evidence="5 6" key="1">
    <citation type="submission" date="2024-09" db="EMBL/GenBank/DDBJ databases">
        <title>Rethinking Asexuality: The Enigmatic Case of Functional Sexual Genes in Lepraria (Stereocaulaceae).</title>
        <authorList>
            <person name="Doellman M."/>
            <person name="Sun Y."/>
            <person name="Barcenas-Pena A."/>
            <person name="Lumbsch H.T."/>
            <person name="Grewe F."/>
        </authorList>
    </citation>
    <scope>NUCLEOTIDE SEQUENCE [LARGE SCALE GENOMIC DNA]</scope>
    <source>
        <strain evidence="5 6">Grewe 0041</strain>
    </source>
</reference>
<evidence type="ECO:0000259" key="4">
    <source>
        <dbReference type="Pfam" id="PF00248"/>
    </source>
</evidence>
<gene>
    <name evidence="5" type="ORF">ABVK25_008709</name>
</gene>
<dbReference type="PANTHER" id="PTHR43827">
    <property type="entry name" value="2,5-DIKETO-D-GLUCONIC ACID REDUCTASE"/>
    <property type="match status" value="1"/>
</dbReference>
<dbReference type="PRINTS" id="PR00069">
    <property type="entry name" value="ALDKETRDTASE"/>
</dbReference>
<dbReference type="EMBL" id="JBHFEH010000040">
    <property type="protein sequence ID" value="KAL2050963.1"/>
    <property type="molecule type" value="Genomic_DNA"/>
</dbReference>
<evidence type="ECO:0000313" key="5">
    <source>
        <dbReference type="EMBL" id="KAL2050963.1"/>
    </source>
</evidence>
<evidence type="ECO:0000256" key="3">
    <source>
        <dbReference type="ARBA" id="ARBA00023002"/>
    </source>
</evidence>
<dbReference type="SUPFAM" id="SSF51430">
    <property type="entry name" value="NAD(P)-linked oxidoreductase"/>
    <property type="match status" value="1"/>
</dbReference>
<proteinExistence type="inferred from homology"/>
<evidence type="ECO:0000256" key="2">
    <source>
        <dbReference type="ARBA" id="ARBA00022857"/>
    </source>
</evidence>
<dbReference type="Proteomes" id="UP001590951">
    <property type="component" value="Unassembled WGS sequence"/>
</dbReference>